<evidence type="ECO:0000259" key="1">
    <source>
        <dbReference type="Pfam" id="PF00485"/>
    </source>
</evidence>
<evidence type="ECO:0000313" key="3">
    <source>
        <dbReference type="Proteomes" id="UP001529510"/>
    </source>
</evidence>
<feature type="domain" description="Phosphoribulokinase/uridine kinase" evidence="1">
    <location>
        <begin position="4"/>
        <end position="53"/>
    </location>
</feature>
<gene>
    <name evidence="2" type="ORF">M9458_040680</name>
</gene>
<dbReference type="AlphaFoldDB" id="A0ABD0NSU7"/>
<dbReference type="Proteomes" id="UP001529510">
    <property type="component" value="Unassembled WGS sequence"/>
</dbReference>
<dbReference type="InterPro" id="IPR006083">
    <property type="entry name" value="PRK/URK"/>
</dbReference>
<dbReference type="Pfam" id="PF00485">
    <property type="entry name" value="PRK"/>
    <property type="match status" value="1"/>
</dbReference>
<evidence type="ECO:0000313" key="2">
    <source>
        <dbReference type="EMBL" id="KAL0164927.1"/>
    </source>
</evidence>
<reference evidence="2 3" key="1">
    <citation type="submission" date="2024-05" db="EMBL/GenBank/DDBJ databases">
        <title>Genome sequencing and assembly of Indian major carp, Cirrhinus mrigala (Hamilton, 1822).</title>
        <authorList>
            <person name="Mohindra V."/>
            <person name="Chowdhury L.M."/>
            <person name="Lal K."/>
            <person name="Jena J.K."/>
        </authorList>
    </citation>
    <scope>NUCLEOTIDE SEQUENCE [LARGE SCALE GENOMIC DNA]</scope>
    <source>
        <strain evidence="2">CM1030</strain>
        <tissue evidence="2">Blood</tissue>
    </source>
</reference>
<organism evidence="2 3">
    <name type="scientific">Cirrhinus mrigala</name>
    <name type="common">Mrigala</name>
    <dbReference type="NCBI Taxonomy" id="683832"/>
    <lineage>
        <taxon>Eukaryota</taxon>
        <taxon>Metazoa</taxon>
        <taxon>Chordata</taxon>
        <taxon>Craniata</taxon>
        <taxon>Vertebrata</taxon>
        <taxon>Euteleostomi</taxon>
        <taxon>Actinopterygii</taxon>
        <taxon>Neopterygii</taxon>
        <taxon>Teleostei</taxon>
        <taxon>Ostariophysi</taxon>
        <taxon>Cypriniformes</taxon>
        <taxon>Cyprinidae</taxon>
        <taxon>Labeoninae</taxon>
        <taxon>Labeonini</taxon>
        <taxon>Cirrhinus</taxon>
    </lineage>
</organism>
<accession>A0ABD0NSU7</accession>
<dbReference type="Gene3D" id="3.40.50.300">
    <property type="entry name" value="P-loop containing nucleotide triphosphate hydrolases"/>
    <property type="match status" value="1"/>
</dbReference>
<comment type="caution">
    <text evidence="2">The sequence shown here is derived from an EMBL/GenBank/DDBJ whole genome shotgun (WGS) entry which is preliminary data.</text>
</comment>
<protein>
    <recommendedName>
        <fullName evidence="1">Phosphoribulokinase/uridine kinase domain-containing protein</fullName>
    </recommendedName>
</protein>
<keyword evidence="3" id="KW-1185">Reference proteome</keyword>
<dbReference type="EMBL" id="JAMKFB020000020">
    <property type="protein sequence ID" value="KAL0164927.1"/>
    <property type="molecule type" value="Genomic_DNA"/>
</dbReference>
<proteinExistence type="predicted"/>
<name>A0ABD0NSU7_CIRMR</name>
<sequence>VLSKEEQELAARNEYNFDHPDAFDFELLVTVLRKLKKGKSIKVPVYDFTSHSRRK</sequence>
<feature type="non-terminal residue" evidence="2">
    <location>
        <position position="55"/>
    </location>
</feature>
<feature type="non-terminal residue" evidence="2">
    <location>
        <position position="1"/>
    </location>
</feature>
<dbReference type="InterPro" id="IPR027417">
    <property type="entry name" value="P-loop_NTPase"/>
</dbReference>